<protein>
    <submittedName>
        <fullName evidence="4">Amino acid decarboxylase</fullName>
    </submittedName>
</protein>
<keyword evidence="2" id="KW-0663">Pyridoxal phosphate</keyword>
<sequence>MAYGDLLKKYLELDRSSFHVPGHKGNLKFNFLSRLHRLNKAKKLSEFDLTELESTDDLYNPGVFVGKIEDRLCGLYGSGISVVSTGGNTLCIQTMLRFFLPCGGKILIARNIHKSALNAMILLKISPIWINDLPYEQVSVEQVKDSLKRNKNISAVFITSPDYFGRIADISKIKKIIGNIPLIVDNAHGAHLKFLNSIDGRPPMHPIDLGADACADSAHKTLPVLTGGAWLHISKNVVKNLNFKSKDIKSFMKNDMSLFGSSSPSFLTLISIQEFLNLFKFKTYINLSFKKKLEKIKKIKDKALKFGVLDKSCSDPMRILLDFSKFCCNDKMISEYFFKNKIEPEFVFDKKVVLISSIFNKNKDFTRLENALEYQKLKSEFKARSIFSKKKCFGRALFKIPIKKSLFLPYKIVKVVYSLGEVSAQVICNYPPGVPFIFPGQLIGIKELKYLVENNFSYIKVIK</sequence>
<evidence type="ECO:0000259" key="3">
    <source>
        <dbReference type="Pfam" id="PF01276"/>
    </source>
</evidence>
<dbReference type="InterPro" id="IPR052357">
    <property type="entry name" value="Orn_Lys_Arg_decarboxylase-I"/>
</dbReference>
<dbReference type="KEGG" id="ips:CfP315_0223"/>
<dbReference type="InterPro" id="IPR015424">
    <property type="entry name" value="PyrdxlP-dep_Trfase"/>
</dbReference>
<dbReference type="PANTHER" id="PTHR43277:SF4">
    <property type="entry name" value="ARGININE DECARBOXYLASE"/>
    <property type="match status" value="1"/>
</dbReference>
<dbReference type="SUPFAM" id="SSF53383">
    <property type="entry name" value="PLP-dependent transferases"/>
    <property type="match status" value="1"/>
</dbReference>
<name>A0AA48KWU7_9FIRM</name>
<dbReference type="GO" id="GO:0003824">
    <property type="term" value="F:catalytic activity"/>
    <property type="evidence" value="ECO:0007669"/>
    <property type="project" value="InterPro"/>
</dbReference>
<evidence type="ECO:0000256" key="1">
    <source>
        <dbReference type="ARBA" id="ARBA00001933"/>
    </source>
</evidence>
<feature type="domain" description="Orn/Lys/Arg decarboxylases family 1 pyridoxal-P attachment site" evidence="3">
    <location>
        <begin position="6"/>
        <end position="271"/>
    </location>
</feature>
<dbReference type="Gene3D" id="3.90.105.10">
    <property type="entry name" value="Molybdopterin biosynthesis moea protein, domain 2"/>
    <property type="match status" value="1"/>
</dbReference>
<dbReference type="Pfam" id="PF01276">
    <property type="entry name" value="OKR_DC_1"/>
    <property type="match status" value="1"/>
</dbReference>
<dbReference type="EMBL" id="AP027924">
    <property type="protein sequence ID" value="BED91708.1"/>
    <property type="molecule type" value="Genomic_DNA"/>
</dbReference>
<dbReference type="Gene3D" id="3.40.640.10">
    <property type="entry name" value="Type I PLP-dependent aspartate aminotransferase-like (Major domain)"/>
    <property type="match status" value="1"/>
</dbReference>
<dbReference type="Proteomes" id="UP001337580">
    <property type="component" value="Chromosome"/>
</dbReference>
<dbReference type="InterPro" id="IPR000310">
    <property type="entry name" value="Orn/Lys/Arg_deCO2ase_major_dom"/>
</dbReference>
<reference evidence="4" key="1">
    <citation type="journal article" date="2023" name="ISME J.">
        <title>Emergence of putative energy parasites within Clostridia revealed by genome analysis of a novel endosymbiotic clade.</title>
        <authorList>
            <person name="Takahashi K."/>
            <person name="Kuwahara H."/>
            <person name="Horikawa Y."/>
            <person name="Izawa K."/>
            <person name="Kato D."/>
            <person name="Inagaki T."/>
            <person name="Yuki M."/>
            <person name="Ohkuma M."/>
            <person name="Hongoh Y."/>
        </authorList>
    </citation>
    <scope>NUCLEOTIDE SEQUENCE</scope>
    <source>
        <strain evidence="4">CfP3-15</strain>
    </source>
</reference>
<evidence type="ECO:0000313" key="4">
    <source>
        <dbReference type="EMBL" id="BED91708.1"/>
    </source>
</evidence>
<accession>A0AA48KWU7</accession>
<proteinExistence type="predicted"/>
<comment type="cofactor">
    <cofactor evidence="1">
        <name>pyridoxal 5'-phosphate</name>
        <dbReference type="ChEBI" id="CHEBI:597326"/>
    </cofactor>
</comment>
<dbReference type="PANTHER" id="PTHR43277">
    <property type="entry name" value="ARGININE DECARBOXYLASE"/>
    <property type="match status" value="1"/>
</dbReference>
<evidence type="ECO:0000256" key="2">
    <source>
        <dbReference type="ARBA" id="ARBA00022898"/>
    </source>
</evidence>
<dbReference type="InterPro" id="IPR015421">
    <property type="entry name" value="PyrdxlP-dep_Trfase_major"/>
</dbReference>
<dbReference type="AlphaFoldDB" id="A0AA48KWU7"/>
<gene>
    <name evidence="4" type="ORF">CfP315_0223</name>
</gene>
<organism evidence="4">
    <name type="scientific">Candidatus Improbicoccus pseudotrichonymphae</name>
    <dbReference type="NCBI Taxonomy" id="3033792"/>
    <lineage>
        <taxon>Bacteria</taxon>
        <taxon>Bacillati</taxon>
        <taxon>Bacillota</taxon>
        <taxon>Clostridia</taxon>
        <taxon>Candidatus Improbicoccus</taxon>
    </lineage>
</organism>